<organism evidence="2 3">
    <name type="scientific">Corallococcus praedator</name>
    <dbReference type="NCBI Taxonomy" id="2316724"/>
    <lineage>
        <taxon>Bacteria</taxon>
        <taxon>Pseudomonadati</taxon>
        <taxon>Myxococcota</taxon>
        <taxon>Myxococcia</taxon>
        <taxon>Myxococcales</taxon>
        <taxon>Cystobacterineae</taxon>
        <taxon>Myxococcaceae</taxon>
        <taxon>Corallococcus</taxon>
    </lineage>
</organism>
<dbReference type="InterPro" id="IPR008969">
    <property type="entry name" value="CarboxyPept-like_regulatory"/>
</dbReference>
<dbReference type="Pfam" id="PF13620">
    <property type="entry name" value="CarboxypepD_reg"/>
    <property type="match status" value="7"/>
</dbReference>
<dbReference type="InterPro" id="IPR013784">
    <property type="entry name" value="Carb-bd-like_fold"/>
</dbReference>
<evidence type="ECO:0000256" key="1">
    <source>
        <dbReference type="ARBA" id="ARBA00022729"/>
    </source>
</evidence>
<dbReference type="Gene3D" id="2.60.40.1120">
    <property type="entry name" value="Carboxypeptidase-like, regulatory domain"/>
    <property type="match status" value="4"/>
</dbReference>
<keyword evidence="1" id="KW-0732">Signal</keyword>
<protein>
    <submittedName>
        <fullName evidence="2">Carboxypeptidase regulatory-like domain-containing protein</fullName>
    </submittedName>
</protein>
<accession>A0ABX9QEV6</accession>
<dbReference type="InterPro" id="IPR051417">
    <property type="entry name" value="SDr/BOS_complex"/>
</dbReference>
<reference evidence="2 3" key="1">
    <citation type="submission" date="2018-09" db="EMBL/GenBank/DDBJ databases">
        <authorList>
            <person name="Livingstone P.G."/>
            <person name="Whitworth D.E."/>
        </authorList>
    </citation>
    <scope>NUCLEOTIDE SEQUENCE [LARGE SCALE GENOMIC DNA]</scope>
    <source>
        <strain evidence="2 3">CA031B</strain>
    </source>
</reference>
<dbReference type="SUPFAM" id="SSF49478">
    <property type="entry name" value="Cna protein B-type domain"/>
    <property type="match status" value="1"/>
</dbReference>
<dbReference type="PANTHER" id="PTHR23303">
    <property type="entry name" value="CARBOXYPEPTIDASE REGULATORY REGION-CONTAINING"/>
    <property type="match status" value="1"/>
</dbReference>
<dbReference type="Proteomes" id="UP000278907">
    <property type="component" value="Unassembled WGS sequence"/>
</dbReference>
<dbReference type="SUPFAM" id="SSF49452">
    <property type="entry name" value="Starch-binding domain-like"/>
    <property type="match status" value="6"/>
</dbReference>
<dbReference type="SUPFAM" id="SSF49464">
    <property type="entry name" value="Carboxypeptidase regulatory domain-like"/>
    <property type="match status" value="1"/>
</dbReference>
<dbReference type="EMBL" id="RAWI01000176">
    <property type="protein sequence ID" value="RKI05645.1"/>
    <property type="molecule type" value="Genomic_DNA"/>
</dbReference>
<evidence type="ECO:0000313" key="2">
    <source>
        <dbReference type="EMBL" id="RKI05645.1"/>
    </source>
</evidence>
<dbReference type="PANTHER" id="PTHR23303:SF14">
    <property type="entry name" value="BOS COMPLEX SUBUNIT NOMO1-RELATED"/>
    <property type="match status" value="1"/>
</dbReference>
<comment type="caution">
    <text evidence="2">The sequence shown here is derived from an EMBL/GenBank/DDBJ whole genome shotgun (WGS) entry which is preliminary data.</text>
</comment>
<sequence length="888" mass="92180">MAMRRWVPWVLGALVSGLLLWFALREPNASPAVAAAREEAPATPLAVRSANVSARGAGLSELSPLPLVPDEDRPGGFHVQGLVLDPEELPVEGATVVLDTSPPRSVRTGKDGTFDFTGLSPRAYQVVARHGALLAGPVGLWLSDETQPLVLHLRPAASLEVTVVEGAEARGVAGAAVELRAQQTVLGTTDAQGRALLQGLPVGRHVLKVSARGFAPSWQVAQVVDAADVAQKVTVALRGGAAASGTVVDARGKPVAGVVVVPVPETTNTLLSLTDARGDGVETDARGAWRFEHLGAGAYQFTASGPRVAPGTSASLRLDGMSEQSGITITVPDAARFSGRVEDARGAPVPYAVVRVALDEGARRTLARQTTADARGGFEMEGLPQRRVAVVAKHERATSGTQFVDLSQEAVRQTPVVLVLSAAEVLRGRVESSSGQPVGEAVVSAELTGARMRGRSEQTLRGQLITTADPGGRFEFRGLLPGTYLLRAAPPGTTLQQRLPWLTPPVQAETGGMEPVLKLSLGGTLTGRVVREDQVPPTDFSVVVRGAGAVPNGGGDGRFHLRGVPAGEHTLYITGKGFVNKTVPGVRIQEGQETSLGDVVVQRGRQLQGRVVNAAGAPVADATVSVSQPLKGVGVVVGSAAALEYGLQQVRTGPDGSYVFEGLPISPLQLSAEHFQEGRSEFTQLLAGVADQKMDLRLSATGQLDGTVKKGNQPVSGALIIVTNPAAPAGGVSGTSGTDGTFHFDNLAPATYSVLAVTESGGGQQVQRTTANIQAKQTARVDLTLPEGGVTVLVRAQAAEGTRAQEARVLLIEKLQGASQPAQVQALSMAQPARFEGVNPGEYQLCVSAMALPTQTDGGTAAPRSDCRPVNVAQQPVQQELVMALPLL</sequence>
<proteinExistence type="predicted"/>
<name>A0ABX9QEV6_9BACT</name>
<keyword evidence="3" id="KW-1185">Reference proteome</keyword>
<gene>
    <name evidence="2" type="ORF">D7Y13_22090</name>
</gene>
<evidence type="ECO:0000313" key="3">
    <source>
        <dbReference type="Proteomes" id="UP000278907"/>
    </source>
</evidence>